<keyword evidence="2" id="KW-0378">Hydrolase</keyword>
<keyword evidence="3" id="KW-1185">Reference proteome</keyword>
<dbReference type="PRINTS" id="PR00111">
    <property type="entry name" value="ABHYDROLASE"/>
</dbReference>
<feature type="domain" description="AB hydrolase-1" evidence="1">
    <location>
        <begin position="23"/>
        <end position="232"/>
    </location>
</feature>
<dbReference type="InterPro" id="IPR050266">
    <property type="entry name" value="AB_hydrolase_sf"/>
</dbReference>
<dbReference type="InterPro" id="IPR000073">
    <property type="entry name" value="AB_hydrolase_1"/>
</dbReference>
<organism evidence="2 3">
    <name type="scientific">Kineosporia mesophila</name>
    <dbReference type="NCBI Taxonomy" id="566012"/>
    <lineage>
        <taxon>Bacteria</taxon>
        <taxon>Bacillati</taxon>
        <taxon>Actinomycetota</taxon>
        <taxon>Actinomycetes</taxon>
        <taxon>Kineosporiales</taxon>
        <taxon>Kineosporiaceae</taxon>
        <taxon>Kineosporia</taxon>
    </lineage>
</organism>
<reference evidence="3" key="1">
    <citation type="journal article" date="2019" name="Int. J. Syst. Evol. Microbiol.">
        <title>The Global Catalogue of Microorganisms (GCM) 10K type strain sequencing project: providing services to taxonomists for standard genome sequencing and annotation.</title>
        <authorList>
            <consortium name="The Broad Institute Genomics Platform"/>
            <consortium name="The Broad Institute Genome Sequencing Center for Infectious Disease"/>
            <person name="Wu L."/>
            <person name="Ma J."/>
        </authorList>
    </citation>
    <scope>NUCLEOTIDE SEQUENCE [LARGE SCALE GENOMIC DNA]</scope>
    <source>
        <strain evidence="3">JCM 16902</strain>
    </source>
</reference>
<evidence type="ECO:0000313" key="2">
    <source>
        <dbReference type="EMBL" id="GAA3628420.1"/>
    </source>
</evidence>
<proteinExistence type="predicted"/>
<dbReference type="PANTHER" id="PTHR43798:SF5">
    <property type="entry name" value="MONOACYLGLYCEROL LIPASE ABHD6"/>
    <property type="match status" value="1"/>
</dbReference>
<dbReference type="InterPro" id="IPR029058">
    <property type="entry name" value="AB_hydrolase_fold"/>
</dbReference>
<dbReference type="Proteomes" id="UP001501074">
    <property type="component" value="Unassembled WGS sequence"/>
</dbReference>
<dbReference type="SUPFAM" id="SSF53474">
    <property type="entry name" value="alpha/beta-Hydrolases"/>
    <property type="match status" value="1"/>
</dbReference>
<gene>
    <name evidence="2" type="ORF">GCM10022223_52230</name>
</gene>
<evidence type="ECO:0000259" key="1">
    <source>
        <dbReference type="Pfam" id="PF12697"/>
    </source>
</evidence>
<protein>
    <submittedName>
        <fullName evidence="2">Alpha/beta hydrolase</fullName>
    </submittedName>
</protein>
<accession>A0ABP7ABH0</accession>
<comment type="caution">
    <text evidence="2">The sequence shown here is derived from an EMBL/GenBank/DDBJ whole genome shotgun (WGS) entry which is preliminary data.</text>
</comment>
<dbReference type="GO" id="GO:0016787">
    <property type="term" value="F:hydrolase activity"/>
    <property type="evidence" value="ECO:0007669"/>
    <property type="project" value="UniProtKB-KW"/>
</dbReference>
<name>A0ABP7ABH0_9ACTN</name>
<evidence type="ECO:0000313" key="3">
    <source>
        <dbReference type="Proteomes" id="UP001501074"/>
    </source>
</evidence>
<dbReference type="Pfam" id="PF12697">
    <property type="entry name" value="Abhydrolase_6"/>
    <property type="match status" value="1"/>
</dbReference>
<dbReference type="EMBL" id="BAAAZO010000010">
    <property type="protein sequence ID" value="GAA3628420.1"/>
    <property type="molecule type" value="Genomic_DNA"/>
</dbReference>
<dbReference type="Gene3D" id="3.40.50.1820">
    <property type="entry name" value="alpha/beta hydrolase"/>
    <property type="match status" value="1"/>
</dbReference>
<dbReference type="PANTHER" id="PTHR43798">
    <property type="entry name" value="MONOACYLGLYCEROL LIPASE"/>
    <property type="match status" value="1"/>
</dbReference>
<sequence length="239" mass="25334">MASDRTARNVTSDAASGSSVPGVLLIHGIGVSGRYYASLAEHLGSTHRVVIPDLPGFGDSGRPRPVLSITEQAEALEAVAKSSGLVRPVLVGHSMGAQVVTELAVRNPGLARAVILIGPVVDPAASNAFQQGWRLALDIMGEPMRLNATVLWDYLRGGPRSFFGTLRHMLDYPLEERLGQVDVPVVLMRGSHDPIASLAFLQRLARAVGGAEVVEVPEAGHIAMAVRPELVAGVCRRFV</sequence>